<evidence type="ECO:0000313" key="6">
    <source>
        <dbReference type="Proteomes" id="UP001523565"/>
    </source>
</evidence>
<dbReference type="InterPro" id="IPR024083">
    <property type="entry name" value="Fumarase/histidase_N"/>
</dbReference>
<dbReference type="SUPFAM" id="SSF48557">
    <property type="entry name" value="L-aspartase-like"/>
    <property type="match status" value="1"/>
</dbReference>
<dbReference type="InterPro" id="IPR018951">
    <property type="entry name" value="Fumarase_C_C"/>
</dbReference>
<dbReference type="PRINTS" id="PR00145">
    <property type="entry name" value="ARGSUCLYASE"/>
</dbReference>
<dbReference type="Gene3D" id="1.20.200.10">
    <property type="entry name" value="Fumarase/aspartase (Central domain)"/>
    <property type="match status" value="1"/>
</dbReference>
<gene>
    <name evidence="5" type="ORF">NK118_11885</name>
</gene>
<name>A0ABT1EJS0_9FIRM</name>
<evidence type="ECO:0000313" key="5">
    <source>
        <dbReference type="EMBL" id="MCP1110950.1"/>
    </source>
</evidence>
<dbReference type="InterPro" id="IPR020557">
    <property type="entry name" value="Fumarate_lyase_CS"/>
</dbReference>
<keyword evidence="6" id="KW-1185">Reference proteome</keyword>
<feature type="domain" description="Fumarate lyase N-terminal" evidence="3">
    <location>
        <begin position="15"/>
        <end position="344"/>
    </location>
</feature>
<dbReference type="InterPro" id="IPR022761">
    <property type="entry name" value="Fumarate_lyase_N"/>
</dbReference>
<feature type="domain" description="Fumarase C C-terminal" evidence="4">
    <location>
        <begin position="410"/>
        <end position="463"/>
    </location>
</feature>
<dbReference type="InterPro" id="IPR008948">
    <property type="entry name" value="L-Aspartase-like"/>
</dbReference>
<dbReference type="EMBL" id="JAMZFV010000020">
    <property type="protein sequence ID" value="MCP1110950.1"/>
    <property type="molecule type" value="Genomic_DNA"/>
</dbReference>
<dbReference type="CDD" id="cd01357">
    <property type="entry name" value="Aspartase"/>
    <property type="match status" value="1"/>
</dbReference>
<dbReference type="InterPro" id="IPR000362">
    <property type="entry name" value="Fumarate_lyase_fam"/>
</dbReference>
<protein>
    <submittedName>
        <fullName evidence="5">Aspartate ammonia-lyase</fullName>
    </submittedName>
</protein>
<dbReference type="Pfam" id="PF10415">
    <property type="entry name" value="FumaraseC_C"/>
    <property type="match status" value="1"/>
</dbReference>
<evidence type="ECO:0000259" key="3">
    <source>
        <dbReference type="Pfam" id="PF00206"/>
    </source>
</evidence>
<dbReference type="PROSITE" id="PS00163">
    <property type="entry name" value="FUMARATE_LYASES"/>
    <property type="match status" value="1"/>
</dbReference>
<dbReference type="Pfam" id="PF00206">
    <property type="entry name" value="Lyase_1"/>
    <property type="match status" value="1"/>
</dbReference>
<evidence type="ECO:0000256" key="2">
    <source>
        <dbReference type="ARBA" id="ARBA00023239"/>
    </source>
</evidence>
<dbReference type="Gene3D" id="1.10.275.10">
    <property type="entry name" value="Fumarase/aspartase (N-terminal domain)"/>
    <property type="match status" value="1"/>
</dbReference>
<reference evidence="5 6" key="1">
    <citation type="journal article" date="2022" name="Genome Biol. Evol.">
        <title>Host diet, physiology and behaviors set the stage for Lachnospiraceae cladogenesis.</title>
        <authorList>
            <person name="Vera-Ponce De Leon A."/>
            <person name="Schneider M."/>
            <person name="Jahnes B.C."/>
            <person name="Sadowski V."/>
            <person name="Camuy-Velez L.A."/>
            <person name="Duan J."/>
            <person name="Sabree Z.L."/>
        </authorList>
    </citation>
    <scope>NUCLEOTIDE SEQUENCE [LARGE SCALE GENOMIC DNA]</scope>
    <source>
        <strain evidence="5 6">PAL227</strain>
    </source>
</reference>
<organism evidence="5 6">
    <name type="scientific">Ohessyouella blattaphilus</name>
    <dbReference type="NCBI Taxonomy" id="2949333"/>
    <lineage>
        <taxon>Bacteria</taxon>
        <taxon>Bacillati</taxon>
        <taxon>Bacillota</taxon>
        <taxon>Clostridia</taxon>
        <taxon>Lachnospirales</taxon>
        <taxon>Lachnospiraceae</taxon>
        <taxon>Ohessyouella</taxon>
    </lineage>
</organism>
<sequence length="471" mass="51308">MKKRTEYRRESDSIGTLDVPKEAYYGVQSLRGKNNFSISGERMHPVFIKYMAYIKKAAAQTNLQGGKLNADKATAIDQACDEVIGGKLRDEFIVDPIQGGAGTSANMNINEVIANRAEEILGGSKGAYEFVHPNDHVNMAQSTNDVIPTAGKLTVLELIDDLGIEVKRLEEALKAKGKEFDDVIKMGRTQLQDAVPMRLGQSFTAYGEMVARDFRRLMAAKASMEEVNLGGTAIGSAINVPRYYLDNIVPILAELTGFPLHQSANLFDATENLDGFVTVSGVLRTCAVNLSKMSNDLRLLSSGPKTGLREINLPAKQNGSSIMPGKVNPVIPEVVSQVAYHVIGHDVTITMAAEAGQLELNAFEPIVFFNLFESLETLRGAIRTLTDNCISGITANRERCRELLEHSAGLTTALCPHIGYKKAAVIAKEALSTDRPVREIVMAEKLLPQEAVEEVLDPYAMTEPGLQRVKG</sequence>
<keyword evidence="2" id="KW-0456">Lyase</keyword>
<keyword evidence="1" id="KW-0028">Amino-acid biosynthesis</keyword>
<dbReference type="InterPro" id="IPR051546">
    <property type="entry name" value="Aspartate_Ammonia-Lyase"/>
</dbReference>
<evidence type="ECO:0000259" key="4">
    <source>
        <dbReference type="Pfam" id="PF10415"/>
    </source>
</evidence>
<comment type="caution">
    <text evidence="5">The sequence shown here is derived from an EMBL/GenBank/DDBJ whole genome shotgun (WGS) entry which is preliminary data.</text>
</comment>
<evidence type="ECO:0000256" key="1">
    <source>
        <dbReference type="ARBA" id="ARBA00022605"/>
    </source>
</evidence>
<dbReference type="PANTHER" id="PTHR42696:SF2">
    <property type="entry name" value="ASPARTATE AMMONIA-LYASE"/>
    <property type="match status" value="1"/>
</dbReference>
<dbReference type="Proteomes" id="UP001523565">
    <property type="component" value="Unassembled WGS sequence"/>
</dbReference>
<dbReference type="Gene3D" id="1.10.40.30">
    <property type="entry name" value="Fumarase/aspartase (C-terminal domain)"/>
    <property type="match status" value="1"/>
</dbReference>
<proteinExistence type="predicted"/>
<dbReference type="NCBIfam" id="NF008909">
    <property type="entry name" value="PRK12273.1"/>
    <property type="match status" value="1"/>
</dbReference>
<dbReference type="RefSeq" id="WP_262069831.1">
    <property type="nucleotide sequence ID" value="NZ_JAMXOC010000020.1"/>
</dbReference>
<accession>A0ABT1EJS0</accession>
<dbReference type="PANTHER" id="PTHR42696">
    <property type="entry name" value="ASPARTATE AMMONIA-LYASE"/>
    <property type="match status" value="1"/>
</dbReference>
<dbReference type="PRINTS" id="PR00149">
    <property type="entry name" value="FUMRATELYASE"/>
</dbReference>